<dbReference type="SUPFAM" id="SSF46785">
    <property type="entry name" value="Winged helix' DNA-binding domain"/>
    <property type="match status" value="1"/>
</dbReference>
<gene>
    <name evidence="2" type="ORF">PB1_16084</name>
</gene>
<dbReference type="GO" id="GO:0006508">
    <property type="term" value="P:proteolysis"/>
    <property type="evidence" value="ECO:0007669"/>
    <property type="project" value="InterPro"/>
</dbReference>
<sequence>MHYFFDDLTREERIQKREEEIYNLIKNHIQKVGFPPTTRELVRKSSINSTSTIHSYLIRLKNKGLIDWVPKKPGTLHLVEQKESSAS</sequence>
<dbReference type="AlphaFoldDB" id="I3DXX1"/>
<dbReference type="Pfam" id="PF01726">
    <property type="entry name" value="LexA_DNA_bind"/>
    <property type="match status" value="1"/>
</dbReference>
<dbReference type="InterPro" id="IPR036388">
    <property type="entry name" value="WH-like_DNA-bd_sf"/>
</dbReference>
<reference evidence="2 3" key="1">
    <citation type="journal article" date="2012" name="Appl. Environ. Microbiol.">
        <title>Genome Sequence of Thermotolerant Bacillus methanolicus: Features and Regulation Related to Methylotrophy and Production of L-Lysine and L-Glutamate from Methanol.</title>
        <authorList>
            <person name="Heggeset T.M."/>
            <person name="Krog A."/>
            <person name="Balzer S."/>
            <person name="Wentzel A."/>
            <person name="Ellingsen T.E."/>
            <person name="Brautaset T."/>
        </authorList>
    </citation>
    <scope>NUCLEOTIDE SEQUENCE [LARGE SCALE GENOMIC DNA]</scope>
    <source>
        <strain evidence="2 3">PB1</strain>
    </source>
</reference>
<dbReference type="STRING" id="997296.PB1_16084"/>
<keyword evidence="3" id="KW-1185">Reference proteome</keyword>
<protein>
    <submittedName>
        <fullName evidence="2">LexA family transcriptional repressor</fullName>
    </submittedName>
</protein>
<dbReference type="eggNOG" id="COG1974">
    <property type="taxonomic scope" value="Bacteria"/>
</dbReference>
<dbReference type="InterPro" id="IPR006199">
    <property type="entry name" value="LexA_DNA-bd_dom"/>
</dbReference>
<dbReference type="OrthoDB" id="1956263at2"/>
<dbReference type="GO" id="GO:0004252">
    <property type="term" value="F:serine-type endopeptidase activity"/>
    <property type="evidence" value="ECO:0007669"/>
    <property type="project" value="InterPro"/>
</dbReference>
<name>I3DXX1_BACMT</name>
<dbReference type="RefSeq" id="WP_004438454.1">
    <property type="nucleotide sequence ID" value="NZ_AFEU01000003.1"/>
</dbReference>
<dbReference type="PATRIC" id="fig|997296.3.peg.3389"/>
<feature type="domain" description="LexA repressor DNA-binding" evidence="1">
    <location>
        <begin position="15"/>
        <end position="73"/>
    </location>
</feature>
<dbReference type="Gene3D" id="1.10.10.10">
    <property type="entry name" value="Winged helix-like DNA-binding domain superfamily/Winged helix DNA-binding domain"/>
    <property type="match status" value="1"/>
</dbReference>
<evidence type="ECO:0000313" key="2">
    <source>
        <dbReference type="EMBL" id="EIJ79092.1"/>
    </source>
</evidence>
<dbReference type="Proteomes" id="UP000010523">
    <property type="component" value="Unassembled WGS sequence"/>
</dbReference>
<comment type="caution">
    <text evidence="2">The sequence shown here is derived from an EMBL/GenBank/DDBJ whole genome shotgun (WGS) entry which is preliminary data.</text>
</comment>
<evidence type="ECO:0000259" key="1">
    <source>
        <dbReference type="Pfam" id="PF01726"/>
    </source>
</evidence>
<organism evidence="2 3">
    <name type="scientific">Bacillus methanolicus PB1</name>
    <dbReference type="NCBI Taxonomy" id="997296"/>
    <lineage>
        <taxon>Bacteria</taxon>
        <taxon>Bacillati</taxon>
        <taxon>Bacillota</taxon>
        <taxon>Bacilli</taxon>
        <taxon>Bacillales</taxon>
        <taxon>Bacillaceae</taxon>
        <taxon>Bacillus</taxon>
    </lineage>
</organism>
<accession>I3DXX1</accession>
<proteinExistence type="predicted"/>
<dbReference type="InterPro" id="IPR036390">
    <property type="entry name" value="WH_DNA-bd_sf"/>
</dbReference>
<dbReference type="EMBL" id="AFEU01000003">
    <property type="protein sequence ID" value="EIJ79092.1"/>
    <property type="molecule type" value="Genomic_DNA"/>
</dbReference>
<evidence type="ECO:0000313" key="3">
    <source>
        <dbReference type="Proteomes" id="UP000010523"/>
    </source>
</evidence>